<feature type="region of interest" description="Disordered" evidence="3">
    <location>
        <begin position="318"/>
        <end position="344"/>
    </location>
</feature>
<dbReference type="InterPro" id="IPR015915">
    <property type="entry name" value="Kelch-typ_b-propeller"/>
</dbReference>
<dbReference type="Gene3D" id="2.120.10.80">
    <property type="entry name" value="Kelch-type beta propeller"/>
    <property type="match status" value="2"/>
</dbReference>
<evidence type="ECO:0000256" key="1">
    <source>
        <dbReference type="ARBA" id="ARBA00022441"/>
    </source>
</evidence>
<evidence type="ECO:0000313" key="6">
    <source>
        <dbReference type="EMBL" id="MCY9229468.1"/>
    </source>
</evidence>
<name>A0A9Q4EV00_9BACI</name>
<organism evidence="6 7">
    <name type="scientific">Bacillus inaquosorum</name>
    <dbReference type="NCBI Taxonomy" id="483913"/>
    <lineage>
        <taxon>Bacteria</taxon>
        <taxon>Bacillati</taxon>
        <taxon>Bacillota</taxon>
        <taxon>Bacilli</taxon>
        <taxon>Bacillales</taxon>
        <taxon>Bacillaceae</taxon>
        <taxon>Bacillus</taxon>
    </lineage>
</organism>
<protein>
    <submittedName>
        <fullName evidence="6">DUF1668 domain-containing protein</fullName>
    </submittedName>
</protein>
<dbReference type="SMART" id="SM00612">
    <property type="entry name" value="Kelch"/>
    <property type="match status" value="4"/>
</dbReference>
<feature type="domain" description="FKB95-like N-terminal Kelch" evidence="5">
    <location>
        <begin position="25"/>
        <end position="160"/>
    </location>
</feature>
<dbReference type="AlphaFoldDB" id="A0A9Q4EV00"/>
<dbReference type="PANTHER" id="PTHR46344">
    <property type="entry name" value="OS02G0202900 PROTEIN"/>
    <property type="match status" value="1"/>
</dbReference>
<dbReference type="Pfam" id="PF25210">
    <property type="entry name" value="Kelch_FKB95"/>
    <property type="match status" value="1"/>
</dbReference>
<dbReference type="InterPro" id="IPR006652">
    <property type="entry name" value="Kelch_1"/>
</dbReference>
<dbReference type="Proteomes" id="UP001066278">
    <property type="component" value="Unassembled WGS sequence"/>
</dbReference>
<feature type="signal peptide" evidence="4">
    <location>
        <begin position="1"/>
        <end position="22"/>
    </location>
</feature>
<evidence type="ECO:0000256" key="3">
    <source>
        <dbReference type="SAM" id="MobiDB-lite"/>
    </source>
</evidence>
<dbReference type="EMBL" id="JALAXJ010000008">
    <property type="protein sequence ID" value="MCY9229468.1"/>
    <property type="molecule type" value="Genomic_DNA"/>
</dbReference>
<evidence type="ECO:0000256" key="2">
    <source>
        <dbReference type="ARBA" id="ARBA00022737"/>
    </source>
</evidence>
<keyword evidence="2" id="KW-0677">Repeat</keyword>
<dbReference type="RefSeq" id="WP_268277599.1">
    <property type="nucleotide sequence ID" value="NZ_JALAJS010000009.1"/>
</dbReference>
<gene>
    <name evidence="6" type="ORF">MOE99_08820</name>
</gene>
<keyword evidence="4" id="KW-0732">Signal</keyword>
<proteinExistence type="predicted"/>
<dbReference type="PANTHER" id="PTHR46344:SF27">
    <property type="entry name" value="KELCH REPEAT SUPERFAMILY PROTEIN"/>
    <property type="match status" value="1"/>
</dbReference>
<feature type="chain" id="PRO_5040174510" evidence="4">
    <location>
        <begin position="23"/>
        <end position="421"/>
    </location>
</feature>
<accession>A0A9Q4EV00</accession>
<evidence type="ECO:0000259" key="5">
    <source>
        <dbReference type="Pfam" id="PF25210"/>
    </source>
</evidence>
<sequence>MKKVILVFVLTLCGMISPFYQADATAEEKGWVSQADLTEPRSHAATAVVGNEIYVIGGFGKNKSATNTTLVYDSQKNTWSKKADMPINLAGSAVAVVKEKIYVMGGNKTNTDSNQNSSKLLIYDTKTDTWEEGIDVPKKSYLGTAVAIDNTIYLMTQQNTSTPRHFAYDTLSKTWTNKANQPTNSRAAASAVVNGKIYYFGGGSTSGGKNIYEYNPSSDSWERKADLLNPLWYTSAAVSNGKIYIVGGFLSASTTTTNNVQVYDPASDKVSIMEEKIQHARAGAGTVSINNELYTVGGAPKSNTQSNAFNSLEKYTIKETVNTPDPGTDDGNGTKPDDDPESDDGEAFLVITMINGLQKEYQLPMKEVNGFLKWYKQRDTGEGPGFYEIDEHDNNKGPFESKKDYVVFNNILMYEVNKYKN</sequence>
<dbReference type="InterPro" id="IPR011043">
    <property type="entry name" value="Gal_Oxase/kelch_b-propeller"/>
</dbReference>
<dbReference type="Pfam" id="PF01344">
    <property type="entry name" value="Kelch_1"/>
    <property type="match status" value="2"/>
</dbReference>
<evidence type="ECO:0000313" key="7">
    <source>
        <dbReference type="Proteomes" id="UP001066278"/>
    </source>
</evidence>
<dbReference type="InterPro" id="IPR057499">
    <property type="entry name" value="Kelch_FKB95"/>
</dbReference>
<comment type="caution">
    <text evidence="6">The sequence shown here is derived from an EMBL/GenBank/DDBJ whole genome shotgun (WGS) entry which is preliminary data.</text>
</comment>
<reference evidence="6" key="1">
    <citation type="submission" date="2022-02" db="EMBL/GenBank/DDBJ databases">
        <title>Crop Bioprotection Bacillus Genome Sequencing.</title>
        <authorList>
            <person name="Dunlap C."/>
        </authorList>
    </citation>
    <scope>NUCLEOTIDE SEQUENCE</scope>
    <source>
        <strain evidence="6">T20C13</strain>
    </source>
</reference>
<keyword evidence="1" id="KW-0880">Kelch repeat</keyword>
<dbReference type="SUPFAM" id="SSF50965">
    <property type="entry name" value="Galactose oxidase, central domain"/>
    <property type="match status" value="1"/>
</dbReference>
<evidence type="ECO:0000256" key="4">
    <source>
        <dbReference type="SAM" id="SignalP"/>
    </source>
</evidence>